<feature type="transmembrane region" description="Helical" evidence="1">
    <location>
        <begin position="12"/>
        <end position="33"/>
    </location>
</feature>
<feature type="transmembrane region" description="Helical" evidence="1">
    <location>
        <begin position="39"/>
        <end position="60"/>
    </location>
</feature>
<keyword evidence="1" id="KW-0472">Membrane</keyword>
<accession>A0A5C6EVI0</accession>
<sequence>MTNNNGASWTTPLYSAGLMVRLGIGFVYSMIAVQLPNDFIFRAGQILLVAGVVTFVAGAIRLRKHLANNDGT</sequence>
<keyword evidence="3" id="KW-1185">Reference proteome</keyword>
<protein>
    <submittedName>
        <fullName evidence="2">Uncharacterized protein</fullName>
    </submittedName>
</protein>
<reference evidence="2 3" key="1">
    <citation type="submission" date="2019-02" db="EMBL/GenBank/DDBJ databases">
        <title>Deep-cultivation of Planctomycetes and their phenomic and genomic characterization uncovers novel biology.</title>
        <authorList>
            <person name="Wiegand S."/>
            <person name="Jogler M."/>
            <person name="Boedeker C."/>
            <person name="Pinto D."/>
            <person name="Vollmers J."/>
            <person name="Rivas-Marin E."/>
            <person name="Kohn T."/>
            <person name="Peeters S.H."/>
            <person name="Heuer A."/>
            <person name="Rast P."/>
            <person name="Oberbeckmann S."/>
            <person name="Bunk B."/>
            <person name="Jeske O."/>
            <person name="Meyerdierks A."/>
            <person name="Storesund J.E."/>
            <person name="Kallscheuer N."/>
            <person name="Luecker S."/>
            <person name="Lage O.M."/>
            <person name="Pohl T."/>
            <person name="Merkel B.J."/>
            <person name="Hornburger P."/>
            <person name="Mueller R.-W."/>
            <person name="Bruemmer F."/>
            <person name="Labrenz M."/>
            <person name="Spormann A.M."/>
            <person name="Op Den Camp H."/>
            <person name="Overmann J."/>
            <person name="Amann R."/>
            <person name="Jetten M.S.M."/>
            <person name="Mascher T."/>
            <person name="Medema M.H."/>
            <person name="Devos D.P."/>
            <person name="Kaster A.-K."/>
            <person name="Ovreas L."/>
            <person name="Rohde M."/>
            <person name="Galperin M.Y."/>
            <person name="Jogler C."/>
        </authorList>
    </citation>
    <scope>NUCLEOTIDE SEQUENCE [LARGE SCALE GENOMIC DNA]</scope>
    <source>
        <strain evidence="2 3">Poly59</strain>
    </source>
</reference>
<evidence type="ECO:0000256" key="1">
    <source>
        <dbReference type="SAM" id="Phobius"/>
    </source>
</evidence>
<dbReference type="AlphaFoldDB" id="A0A5C6EVI0"/>
<evidence type="ECO:0000313" key="2">
    <source>
        <dbReference type="EMBL" id="TWU52017.1"/>
    </source>
</evidence>
<dbReference type="EMBL" id="SJPX01000003">
    <property type="protein sequence ID" value="TWU52017.1"/>
    <property type="molecule type" value="Genomic_DNA"/>
</dbReference>
<gene>
    <name evidence="2" type="ORF">Poly59_36140</name>
</gene>
<organism evidence="2 3">
    <name type="scientific">Rubripirellula reticaptiva</name>
    <dbReference type="NCBI Taxonomy" id="2528013"/>
    <lineage>
        <taxon>Bacteria</taxon>
        <taxon>Pseudomonadati</taxon>
        <taxon>Planctomycetota</taxon>
        <taxon>Planctomycetia</taxon>
        <taxon>Pirellulales</taxon>
        <taxon>Pirellulaceae</taxon>
        <taxon>Rubripirellula</taxon>
    </lineage>
</organism>
<keyword evidence="1" id="KW-0812">Transmembrane</keyword>
<keyword evidence="1" id="KW-1133">Transmembrane helix</keyword>
<dbReference type="Proteomes" id="UP000317977">
    <property type="component" value="Unassembled WGS sequence"/>
</dbReference>
<comment type="caution">
    <text evidence="2">The sequence shown here is derived from an EMBL/GenBank/DDBJ whole genome shotgun (WGS) entry which is preliminary data.</text>
</comment>
<dbReference type="RefSeq" id="WP_146535239.1">
    <property type="nucleotide sequence ID" value="NZ_SJPX01000003.1"/>
</dbReference>
<name>A0A5C6EVI0_9BACT</name>
<proteinExistence type="predicted"/>
<evidence type="ECO:0000313" key="3">
    <source>
        <dbReference type="Proteomes" id="UP000317977"/>
    </source>
</evidence>